<feature type="region of interest" description="Disordered" evidence="4">
    <location>
        <begin position="776"/>
        <end position="854"/>
    </location>
</feature>
<feature type="compositionally biased region" description="Basic and acidic residues" evidence="4">
    <location>
        <begin position="1348"/>
        <end position="1360"/>
    </location>
</feature>
<feature type="compositionally biased region" description="Acidic residues" evidence="4">
    <location>
        <begin position="663"/>
        <end position="674"/>
    </location>
</feature>
<dbReference type="GO" id="GO:0005634">
    <property type="term" value="C:nucleus"/>
    <property type="evidence" value="ECO:0007669"/>
    <property type="project" value="UniProtKB-SubCell"/>
</dbReference>
<evidence type="ECO:0000313" key="6">
    <source>
        <dbReference type="Proteomes" id="UP000887568"/>
    </source>
</evidence>
<evidence type="ECO:0008006" key="7">
    <source>
        <dbReference type="Google" id="ProtNLM"/>
    </source>
</evidence>
<dbReference type="PANTHER" id="PTHR14396:SF10">
    <property type="entry name" value="CLASPIN"/>
    <property type="match status" value="1"/>
</dbReference>
<evidence type="ECO:0000256" key="2">
    <source>
        <dbReference type="ARBA" id="ARBA00022553"/>
    </source>
</evidence>
<feature type="compositionally biased region" description="Basic and acidic residues" evidence="4">
    <location>
        <begin position="338"/>
        <end position="348"/>
    </location>
</feature>
<feature type="region of interest" description="Disordered" evidence="4">
    <location>
        <begin position="1389"/>
        <end position="1459"/>
    </location>
</feature>
<feature type="compositionally biased region" description="Polar residues" evidence="4">
    <location>
        <begin position="367"/>
        <end position="382"/>
    </location>
</feature>
<feature type="compositionally biased region" description="Low complexity" evidence="4">
    <location>
        <begin position="90"/>
        <end position="107"/>
    </location>
</feature>
<feature type="region of interest" description="Disordered" evidence="4">
    <location>
        <begin position="1343"/>
        <end position="1374"/>
    </location>
</feature>
<feature type="compositionally biased region" description="Acidic residues" evidence="4">
    <location>
        <begin position="1170"/>
        <end position="1202"/>
    </location>
</feature>
<feature type="compositionally biased region" description="Polar residues" evidence="4">
    <location>
        <begin position="178"/>
        <end position="188"/>
    </location>
</feature>
<feature type="compositionally biased region" description="Polar residues" evidence="4">
    <location>
        <begin position="897"/>
        <end position="909"/>
    </location>
</feature>
<dbReference type="Proteomes" id="UP000887568">
    <property type="component" value="Unplaced"/>
</dbReference>
<feature type="compositionally biased region" description="Acidic residues" evidence="4">
    <location>
        <begin position="1106"/>
        <end position="1138"/>
    </location>
</feature>
<reference evidence="5" key="1">
    <citation type="submission" date="2022-11" db="UniProtKB">
        <authorList>
            <consortium name="EnsemblMetazoa"/>
        </authorList>
    </citation>
    <scope>IDENTIFICATION</scope>
</reference>
<name>A0A914BFJ4_PATMI</name>
<feature type="compositionally biased region" description="Acidic residues" evidence="4">
    <location>
        <begin position="630"/>
        <end position="643"/>
    </location>
</feature>
<dbReference type="PANTHER" id="PTHR14396">
    <property type="entry name" value="CLASPIN"/>
    <property type="match status" value="1"/>
</dbReference>
<feature type="compositionally biased region" description="Basic and acidic residues" evidence="4">
    <location>
        <begin position="273"/>
        <end position="291"/>
    </location>
</feature>
<sequence length="1459" mass="162896">MLGVENSEVQPSQVSPLLLNKDLFDAEDSDSDVDYTARSPSPPLEEVVSQPPDGHGSPLREDGPHQQDDDEKSSVHSDDEEENESATQRQKSPGSKSKGAKSSIAQSRTRRVPKVDAKKIHSESQRIIRESDLSLPYHKPKPLSLNDFFSKKPSKTGVVSVKKLKGLSKRQQIAVFTQQQTDTASNEINGRAALSQPSPKPNKHSRQRSPLSQSSSPTFIEPEADNGKLSSDGNSAVEESRQDISLEEENETPLRLEESSDESGETAAPEVTDMNKDADAETDNTVEKDKVNVSAQEAESLNVTSSKMITSDDGMKEDAGLAQDEEENKEVTQPAVVEVEKDNQKDDTVALVTTAEQDEDADFSLRLSPSQTPTQAPPASQSHRQKLLEASLPKLKTLTPRLSGEAELVIDLGDADSDTEAGFATPCNPGLNRLMERFVKHTARSTPRPRKEVKLSVVSKETGTDGKEDLKLETVAVTIEGEVCEDPSLKVPGAKLVKLKEALQLKMKARREIERQRRKEAYRLDNEDYNEGEEGEMTDKSDTDDESDNDAGGTDLGDGRKEKKIKKNPFVNHEAVDDDDEDYDPEEDSDEYENEDDTDNSDDESDAASNHGNRGQEQKDAPDLQIYSAETDEEDDDEDDEDENIKRVSSVGKAKKKKKLVLDDDDDEEEEEEARGDVARQQETENSPTLELHLDADDEEDEHEEKMNQDDSLSEIPTKNTQLTLDPEMNSPSLTFPRPDSTLLVGRLVTESASSQDGTMDSCDVDKLGESIMRAARSPKKTLTHEEKTRDLFESASNTDGGTTGSSEVDRAGESFTGRTNFSWSAIKKTPGAVQDDSSRELPKQMDNSSNSLDTSFELMGSIIPAHQPGGGLRRNRKTSLEEARDGFKPFSKHHSLLQNAPKSSSKLSELTLPVEDSQDLFRVDTPSLTVAMETQQGGDTQSFRFSYDDDETQTQFLDENGFLKLRSTSKPKPATKRLFEDENASQDQMDELLGLCSGKFNNGAESSSKIRKGLFSQLSSQRVEGTQGNLDELLGLCSGTFVSQKEDSQAKSTLPIHHDADTHSESSFHILSDDEGNHSDRGHRPVLSDDEESKPKKRKRIRVMDDEDSDDDDNDDVGEEDDLAEEEEEVFDSEDELSFVLKQEKQSSKKMVSGKSQEKIRSKVSKDFFDEEAELSGSEYESDEDYDAEDMPDELEQDEADKENVGTEEQLREQVNKVHMKTMEDDDARRLRLYKEMYLPDGDLYSEGKGRARQFRWRHIGDDSQMNLFPGNSDDEGEDEKDEDTQWRMERFKREQWLNEQKEKQPAKEAAVDDDDDVVEENSQFDVFMKTAVNRKRKADPVPAIVDGDKPIPKDKERPINSPKPIKFRHGSFLKRSKGDLAKIASMMKPATNTNAPRVSRNVLYQSITPQADEEDDKKPQLRRSASDSPATQAPKAKRLRLDRSQSLAKPNSIFSLM</sequence>
<feature type="region of interest" description="Disordered" evidence="4">
    <location>
        <begin position="178"/>
        <end position="388"/>
    </location>
</feature>
<feature type="compositionally biased region" description="Low complexity" evidence="4">
    <location>
        <begin position="208"/>
        <end position="217"/>
    </location>
</feature>
<keyword evidence="3" id="KW-0539">Nucleus</keyword>
<feature type="region of interest" description="Disordered" evidence="4">
    <location>
        <begin position="888"/>
        <end position="910"/>
    </location>
</feature>
<evidence type="ECO:0000256" key="1">
    <source>
        <dbReference type="ARBA" id="ARBA00004123"/>
    </source>
</evidence>
<feature type="compositionally biased region" description="Acidic residues" evidence="4">
    <location>
        <begin position="576"/>
        <end position="606"/>
    </location>
</feature>
<evidence type="ECO:0000256" key="3">
    <source>
        <dbReference type="ARBA" id="ARBA00023242"/>
    </source>
</evidence>
<feature type="compositionally biased region" description="Polar residues" evidence="4">
    <location>
        <begin position="293"/>
        <end position="309"/>
    </location>
</feature>
<feature type="compositionally biased region" description="Acidic residues" evidence="4">
    <location>
        <begin position="1274"/>
        <end position="1284"/>
    </location>
</feature>
<feature type="compositionally biased region" description="Acidic residues" evidence="4">
    <location>
        <begin position="527"/>
        <end position="549"/>
    </location>
</feature>
<feature type="compositionally biased region" description="Polar residues" evidence="4">
    <location>
        <begin position="1446"/>
        <end position="1459"/>
    </location>
</feature>
<evidence type="ECO:0000313" key="5">
    <source>
        <dbReference type="EnsemblMetazoa" id="XP_038074212.1"/>
    </source>
</evidence>
<organism evidence="5 6">
    <name type="scientific">Patiria miniata</name>
    <name type="common">Bat star</name>
    <name type="synonym">Asterina miniata</name>
    <dbReference type="NCBI Taxonomy" id="46514"/>
    <lineage>
        <taxon>Eukaryota</taxon>
        <taxon>Metazoa</taxon>
        <taxon>Echinodermata</taxon>
        <taxon>Eleutherozoa</taxon>
        <taxon>Asterozoa</taxon>
        <taxon>Asteroidea</taxon>
        <taxon>Valvatacea</taxon>
        <taxon>Valvatida</taxon>
        <taxon>Asterinidae</taxon>
        <taxon>Patiria</taxon>
    </lineage>
</organism>
<dbReference type="OMA" id="LMRYQRE"/>
<keyword evidence="2" id="KW-0597">Phosphoprotein</keyword>
<keyword evidence="6" id="KW-1185">Reference proteome</keyword>
<feature type="compositionally biased region" description="Basic and acidic residues" evidence="4">
    <location>
        <begin position="1203"/>
        <end position="1227"/>
    </location>
</feature>
<feature type="region of interest" description="Disordered" evidence="4">
    <location>
        <begin position="1045"/>
        <end position="1227"/>
    </location>
</feature>
<feature type="compositionally biased region" description="Basic and acidic residues" evidence="4">
    <location>
        <begin position="1285"/>
        <end position="1312"/>
    </location>
</feature>
<feature type="region of interest" description="Disordered" evidence="4">
    <location>
        <begin position="1"/>
        <end position="158"/>
    </location>
</feature>
<protein>
    <recommendedName>
        <fullName evidence="7">Claspin</fullName>
    </recommendedName>
</protein>
<comment type="subcellular location">
    <subcellularLocation>
        <location evidence="1">Nucleus</location>
    </subcellularLocation>
</comment>
<feature type="compositionally biased region" description="Polar residues" evidence="4">
    <location>
        <begin position="795"/>
        <end position="807"/>
    </location>
</feature>
<dbReference type="CTD" id="63967"/>
<feature type="region of interest" description="Disordered" evidence="4">
    <location>
        <begin position="1264"/>
        <end position="1319"/>
    </location>
</feature>
<dbReference type="OrthoDB" id="5859781at2759"/>
<dbReference type="GeneID" id="119742386"/>
<dbReference type="GO" id="GO:0007095">
    <property type="term" value="P:mitotic G2 DNA damage checkpoint signaling"/>
    <property type="evidence" value="ECO:0007669"/>
    <property type="project" value="TreeGrafter"/>
</dbReference>
<proteinExistence type="predicted"/>
<dbReference type="RefSeq" id="XP_038074212.1">
    <property type="nucleotide sequence ID" value="XM_038218284.1"/>
</dbReference>
<dbReference type="EnsemblMetazoa" id="XM_038218284.1">
    <property type="protein sequence ID" value="XP_038074212.1"/>
    <property type="gene ID" value="LOC119742386"/>
</dbReference>
<feature type="compositionally biased region" description="Basic and acidic residues" evidence="4">
    <location>
        <begin position="1057"/>
        <end position="1088"/>
    </location>
</feature>
<feature type="compositionally biased region" description="Basic and acidic residues" evidence="4">
    <location>
        <begin position="1157"/>
        <end position="1169"/>
    </location>
</feature>
<feature type="compositionally biased region" description="Basic and acidic residues" evidence="4">
    <location>
        <begin position="58"/>
        <end position="77"/>
    </location>
</feature>
<dbReference type="InterPro" id="IPR024146">
    <property type="entry name" value="Claspin"/>
</dbReference>
<feature type="compositionally biased region" description="Polar residues" evidence="4">
    <location>
        <begin position="1392"/>
        <end position="1411"/>
    </location>
</feature>
<feature type="region of interest" description="Disordered" evidence="4">
    <location>
        <begin position="507"/>
        <end position="740"/>
    </location>
</feature>
<feature type="compositionally biased region" description="Basic and acidic residues" evidence="4">
    <location>
        <begin position="510"/>
        <end position="526"/>
    </location>
</feature>
<dbReference type="GO" id="GO:0010997">
    <property type="term" value="F:anaphase-promoting complex binding"/>
    <property type="evidence" value="ECO:0007669"/>
    <property type="project" value="TreeGrafter"/>
</dbReference>
<evidence type="ECO:0000256" key="4">
    <source>
        <dbReference type="SAM" id="MobiDB-lite"/>
    </source>
</evidence>
<dbReference type="GO" id="GO:0033314">
    <property type="term" value="P:mitotic DNA replication checkpoint signaling"/>
    <property type="evidence" value="ECO:0007669"/>
    <property type="project" value="TreeGrafter"/>
</dbReference>
<accession>A0A914BFJ4</accession>
<feature type="compositionally biased region" description="Basic and acidic residues" evidence="4">
    <location>
        <begin position="783"/>
        <end position="793"/>
    </location>
</feature>
<feature type="region of interest" description="Disordered" evidence="4">
    <location>
        <begin position="441"/>
        <end position="465"/>
    </location>
</feature>
<feature type="compositionally biased region" description="Polar residues" evidence="4">
    <location>
        <begin position="715"/>
        <end position="734"/>
    </location>
</feature>
<feature type="compositionally biased region" description="Basic and acidic residues" evidence="4">
    <location>
        <begin position="113"/>
        <end position="132"/>
    </location>
</feature>